<dbReference type="PANTHER" id="PTHR15004">
    <property type="entry name" value="GLUTAMYL-TRNA(GLN) AMIDOTRANSFERASE SUBUNIT C, MITOCHONDRIAL"/>
    <property type="match status" value="1"/>
</dbReference>
<organism evidence="2 3">
    <name type="scientific">Limisphaera ngatamarikiensis</name>
    <dbReference type="NCBI Taxonomy" id="1324935"/>
    <lineage>
        <taxon>Bacteria</taxon>
        <taxon>Pseudomonadati</taxon>
        <taxon>Verrucomicrobiota</taxon>
        <taxon>Verrucomicrobiia</taxon>
        <taxon>Limisphaerales</taxon>
        <taxon>Limisphaeraceae</taxon>
        <taxon>Limisphaera</taxon>
    </lineage>
</organism>
<dbReference type="Proteomes" id="UP000477311">
    <property type="component" value="Unassembled WGS sequence"/>
</dbReference>
<evidence type="ECO:0000313" key="3">
    <source>
        <dbReference type="Proteomes" id="UP000477311"/>
    </source>
</evidence>
<proteinExistence type="inferred from homology"/>
<accession>A0A6M1REB8</accession>
<dbReference type="InterPro" id="IPR036113">
    <property type="entry name" value="Asp/Glu-ADT_sf_sub_c"/>
</dbReference>
<dbReference type="HAMAP" id="MF_00122">
    <property type="entry name" value="GatC"/>
    <property type="match status" value="1"/>
</dbReference>
<evidence type="ECO:0000256" key="1">
    <source>
        <dbReference type="HAMAP-Rule" id="MF_00122"/>
    </source>
</evidence>
<dbReference type="GO" id="GO:0070681">
    <property type="term" value="P:glutaminyl-tRNAGln biosynthesis via transamidation"/>
    <property type="evidence" value="ECO:0007669"/>
    <property type="project" value="TreeGrafter"/>
</dbReference>
<sequence length="90" mass="9932">MDVRYIAHLARLELTDEEAALFQAQLGQILAYVDQLKQLDVSGIEPTAHAVPRVNVMRADEPRPGLSREEALANAPARTNGLFLVPKIVE</sequence>
<name>A0A6M1REB8_9BACT</name>
<comment type="similarity">
    <text evidence="1">Belongs to the GatC family.</text>
</comment>
<dbReference type="Pfam" id="PF02686">
    <property type="entry name" value="GatC"/>
    <property type="match status" value="1"/>
</dbReference>
<dbReference type="PANTHER" id="PTHR15004:SF0">
    <property type="entry name" value="GLUTAMYL-TRNA(GLN) AMIDOTRANSFERASE SUBUNIT C, MITOCHONDRIAL"/>
    <property type="match status" value="1"/>
</dbReference>
<protein>
    <recommendedName>
        <fullName evidence="1">Aspartyl/glutamyl-tRNA(Asn/Gln) amidotransferase subunit C</fullName>
        <shortName evidence="1">Asp/Glu-ADT subunit C</shortName>
        <ecNumber evidence="1">6.3.5.-</ecNumber>
    </recommendedName>
</protein>
<gene>
    <name evidence="1 2" type="primary">gatC</name>
    <name evidence="2" type="ORF">G4L39_03265</name>
</gene>
<comment type="subunit">
    <text evidence="1">Heterotrimer of A, B and C subunits.</text>
</comment>
<comment type="catalytic activity">
    <reaction evidence="1">
        <text>L-aspartyl-tRNA(Asn) + L-glutamine + ATP + H2O = L-asparaginyl-tRNA(Asn) + L-glutamate + ADP + phosphate + 2 H(+)</text>
        <dbReference type="Rhea" id="RHEA:14513"/>
        <dbReference type="Rhea" id="RHEA-COMP:9674"/>
        <dbReference type="Rhea" id="RHEA-COMP:9677"/>
        <dbReference type="ChEBI" id="CHEBI:15377"/>
        <dbReference type="ChEBI" id="CHEBI:15378"/>
        <dbReference type="ChEBI" id="CHEBI:29985"/>
        <dbReference type="ChEBI" id="CHEBI:30616"/>
        <dbReference type="ChEBI" id="CHEBI:43474"/>
        <dbReference type="ChEBI" id="CHEBI:58359"/>
        <dbReference type="ChEBI" id="CHEBI:78515"/>
        <dbReference type="ChEBI" id="CHEBI:78516"/>
        <dbReference type="ChEBI" id="CHEBI:456216"/>
    </reaction>
</comment>
<keyword evidence="1" id="KW-0547">Nucleotide-binding</keyword>
<dbReference type="InterPro" id="IPR003837">
    <property type="entry name" value="GatC"/>
</dbReference>
<comment type="function">
    <text evidence="1">Allows the formation of correctly charged Asn-tRNA(Asn) or Gln-tRNA(Gln) through the transamidation of misacylated Asp-tRNA(Asn) or Glu-tRNA(Gln) in organisms which lack either or both of asparaginyl-tRNA or glutaminyl-tRNA synthetases. The reaction takes place in the presence of glutamine and ATP through an activated phospho-Asp-tRNA(Asn) or phospho-Glu-tRNA(Gln).</text>
</comment>
<dbReference type="GO" id="GO:0016740">
    <property type="term" value="F:transferase activity"/>
    <property type="evidence" value="ECO:0007669"/>
    <property type="project" value="UniProtKB-KW"/>
</dbReference>
<dbReference type="GO" id="GO:0050567">
    <property type="term" value="F:glutaminyl-tRNA synthase (glutamine-hydrolyzing) activity"/>
    <property type="evidence" value="ECO:0007669"/>
    <property type="project" value="UniProtKB-UniRule"/>
</dbReference>
<keyword evidence="2" id="KW-0808">Transferase</keyword>
<dbReference type="AlphaFoldDB" id="A0A6M1REB8"/>
<comment type="catalytic activity">
    <reaction evidence="1">
        <text>L-glutamyl-tRNA(Gln) + L-glutamine + ATP + H2O = L-glutaminyl-tRNA(Gln) + L-glutamate + ADP + phosphate + H(+)</text>
        <dbReference type="Rhea" id="RHEA:17521"/>
        <dbReference type="Rhea" id="RHEA-COMP:9681"/>
        <dbReference type="Rhea" id="RHEA-COMP:9684"/>
        <dbReference type="ChEBI" id="CHEBI:15377"/>
        <dbReference type="ChEBI" id="CHEBI:15378"/>
        <dbReference type="ChEBI" id="CHEBI:29985"/>
        <dbReference type="ChEBI" id="CHEBI:30616"/>
        <dbReference type="ChEBI" id="CHEBI:43474"/>
        <dbReference type="ChEBI" id="CHEBI:58359"/>
        <dbReference type="ChEBI" id="CHEBI:78520"/>
        <dbReference type="ChEBI" id="CHEBI:78521"/>
        <dbReference type="ChEBI" id="CHEBI:456216"/>
    </reaction>
</comment>
<keyword evidence="1" id="KW-0436">Ligase</keyword>
<dbReference type="GO" id="GO:0005524">
    <property type="term" value="F:ATP binding"/>
    <property type="evidence" value="ECO:0007669"/>
    <property type="project" value="UniProtKB-KW"/>
</dbReference>
<evidence type="ECO:0000313" key="2">
    <source>
        <dbReference type="EMBL" id="NGO38418.1"/>
    </source>
</evidence>
<dbReference type="NCBIfam" id="TIGR00135">
    <property type="entry name" value="gatC"/>
    <property type="match status" value="1"/>
</dbReference>
<comment type="caution">
    <text evidence="2">The sequence shown here is derived from an EMBL/GenBank/DDBJ whole genome shotgun (WGS) entry which is preliminary data.</text>
</comment>
<reference evidence="2 3" key="1">
    <citation type="submission" date="2020-02" db="EMBL/GenBank/DDBJ databases">
        <title>Draft genome sequence of Limisphaera ngatamarikiensis NGM72.4T, a thermophilic Verrucomicrobia grouped in subdivision 3.</title>
        <authorList>
            <person name="Carere C.R."/>
            <person name="Steen J."/>
            <person name="Hugenholtz P."/>
            <person name="Stott M.B."/>
        </authorList>
    </citation>
    <scope>NUCLEOTIDE SEQUENCE [LARGE SCALE GENOMIC DNA]</scope>
    <source>
        <strain evidence="2 3">NGM72.4</strain>
    </source>
</reference>
<keyword evidence="1" id="KW-0648">Protein biosynthesis</keyword>
<dbReference type="GO" id="GO:0006412">
    <property type="term" value="P:translation"/>
    <property type="evidence" value="ECO:0007669"/>
    <property type="project" value="UniProtKB-UniRule"/>
</dbReference>
<keyword evidence="3" id="KW-1185">Reference proteome</keyword>
<dbReference type="SUPFAM" id="SSF141000">
    <property type="entry name" value="Glu-tRNAGln amidotransferase C subunit"/>
    <property type="match status" value="1"/>
</dbReference>
<keyword evidence="1" id="KW-0067">ATP-binding</keyword>
<dbReference type="Gene3D" id="1.10.20.60">
    <property type="entry name" value="Glu-tRNAGln amidotransferase C subunit, N-terminal domain"/>
    <property type="match status" value="1"/>
</dbReference>
<dbReference type="GO" id="GO:0006450">
    <property type="term" value="P:regulation of translational fidelity"/>
    <property type="evidence" value="ECO:0007669"/>
    <property type="project" value="InterPro"/>
</dbReference>
<dbReference type="EMBL" id="JAAKYA010000015">
    <property type="protein sequence ID" value="NGO38418.1"/>
    <property type="molecule type" value="Genomic_DNA"/>
</dbReference>
<dbReference type="EC" id="6.3.5.-" evidence="1"/>